<keyword evidence="3" id="KW-1185">Reference proteome</keyword>
<keyword evidence="1" id="KW-0732">Signal</keyword>
<dbReference type="Proteomes" id="UP001209922">
    <property type="component" value="Unassembled WGS sequence"/>
</dbReference>
<sequence length="134" mass="14467">MRCVVMCILVAVSGSSCSVGNDAYTEHFPKADGDKPVEFEFGYTNACAAAGVEDMEAYLSSVEAFALSRHMLRISPTKKNPEVLASYARGAPMRVHLLVKRSDQGRTVMGISTLRGIGCEDCAVARKTRFPCPS</sequence>
<accession>A0ABT3JRD5</accession>
<evidence type="ECO:0000313" key="2">
    <source>
        <dbReference type="EMBL" id="MCW4471010.1"/>
    </source>
</evidence>
<name>A0ABT3JRD5_9XANT</name>
<organism evidence="2 3">
    <name type="scientific">Xanthomonas chitinilytica</name>
    <dbReference type="NCBI Taxonomy" id="2989819"/>
    <lineage>
        <taxon>Bacteria</taxon>
        <taxon>Pseudomonadati</taxon>
        <taxon>Pseudomonadota</taxon>
        <taxon>Gammaproteobacteria</taxon>
        <taxon>Lysobacterales</taxon>
        <taxon>Lysobacteraceae</taxon>
        <taxon>Xanthomonas</taxon>
    </lineage>
</organism>
<feature type="signal peptide" evidence="1">
    <location>
        <begin position="1"/>
        <end position="18"/>
    </location>
</feature>
<evidence type="ECO:0000256" key="1">
    <source>
        <dbReference type="SAM" id="SignalP"/>
    </source>
</evidence>
<protein>
    <recommendedName>
        <fullName evidence="4">Lipoprotein</fullName>
    </recommendedName>
</protein>
<dbReference type="PROSITE" id="PS51257">
    <property type="entry name" value="PROKAR_LIPOPROTEIN"/>
    <property type="match status" value="1"/>
</dbReference>
<dbReference type="EMBL" id="JAPCHY010000001">
    <property type="protein sequence ID" value="MCW4471010.1"/>
    <property type="molecule type" value="Genomic_DNA"/>
</dbReference>
<gene>
    <name evidence="2" type="ORF">OK345_00570</name>
</gene>
<feature type="chain" id="PRO_5047136756" description="Lipoprotein" evidence="1">
    <location>
        <begin position="19"/>
        <end position="134"/>
    </location>
</feature>
<evidence type="ECO:0000313" key="3">
    <source>
        <dbReference type="Proteomes" id="UP001209922"/>
    </source>
</evidence>
<dbReference type="RefSeq" id="WP_265125258.1">
    <property type="nucleotide sequence ID" value="NZ_JAPCHY010000001.1"/>
</dbReference>
<proteinExistence type="predicted"/>
<reference evidence="2 3" key="1">
    <citation type="submission" date="2022-10" db="EMBL/GenBank/DDBJ databases">
        <title>Xanthomonas sp. H13-6.</title>
        <authorList>
            <person name="Liu X."/>
            <person name="Deng Z."/>
            <person name="Jiang Y."/>
            <person name="Yu T."/>
            <person name="Ai J."/>
        </authorList>
    </citation>
    <scope>NUCLEOTIDE SEQUENCE [LARGE SCALE GENOMIC DNA]</scope>
    <source>
        <strain evidence="2 3">H13-6</strain>
    </source>
</reference>
<comment type="caution">
    <text evidence="2">The sequence shown here is derived from an EMBL/GenBank/DDBJ whole genome shotgun (WGS) entry which is preliminary data.</text>
</comment>
<evidence type="ECO:0008006" key="4">
    <source>
        <dbReference type="Google" id="ProtNLM"/>
    </source>
</evidence>